<reference evidence="2" key="2">
    <citation type="submission" date="2020-09" db="EMBL/GenBank/DDBJ databases">
        <authorList>
            <person name="Sun Q."/>
            <person name="Zhou Y."/>
        </authorList>
    </citation>
    <scope>NUCLEOTIDE SEQUENCE</scope>
    <source>
        <strain evidence="2">CGMCC 4.5737</strain>
    </source>
</reference>
<feature type="transmembrane region" description="Helical" evidence="1">
    <location>
        <begin position="245"/>
        <end position="264"/>
    </location>
</feature>
<dbReference type="InterPro" id="IPR007820">
    <property type="entry name" value="AbrB_fam"/>
</dbReference>
<dbReference type="AlphaFoldDB" id="A0A8J3CJR8"/>
<evidence type="ECO:0000313" key="2">
    <source>
        <dbReference type="EMBL" id="GGM73005.1"/>
    </source>
</evidence>
<dbReference type="GO" id="GO:0010468">
    <property type="term" value="P:regulation of gene expression"/>
    <property type="evidence" value="ECO:0007669"/>
    <property type="project" value="InterPro"/>
</dbReference>
<dbReference type="PANTHER" id="PTHR38457:SF1">
    <property type="entry name" value="REGULATOR ABRB-RELATED"/>
    <property type="match status" value="1"/>
</dbReference>
<feature type="transmembrane region" description="Helical" evidence="1">
    <location>
        <begin position="306"/>
        <end position="327"/>
    </location>
</feature>
<dbReference type="PANTHER" id="PTHR38457">
    <property type="entry name" value="REGULATOR ABRB-RELATED"/>
    <property type="match status" value="1"/>
</dbReference>
<keyword evidence="3" id="KW-1185">Reference proteome</keyword>
<feature type="transmembrane region" description="Helical" evidence="1">
    <location>
        <begin position="115"/>
        <end position="137"/>
    </location>
</feature>
<keyword evidence="1" id="KW-1133">Transmembrane helix</keyword>
<feature type="transmembrane region" description="Helical" evidence="1">
    <location>
        <begin position="35"/>
        <end position="53"/>
    </location>
</feature>
<dbReference type="GO" id="GO:0016020">
    <property type="term" value="C:membrane"/>
    <property type="evidence" value="ECO:0007669"/>
    <property type="project" value="InterPro"/>
</dbReference>
<name>A0A8J3CJR8_9PSEU</name>
<evidence type="ECO:0000256" key="1">
    <source>
        <dbReference type="SAM" id="Phobius"/>
    </source>
</evidence>
<feature type="transmembrane region" description="Helical" evidence="1">
    <location>
        <begin position="219"/>
        <end position="238"/>
    </location>
</feature>
<dbReference type="EMBL" id="BMMK01000029">
    <property type="protein sequence ID" value="GGM73005.1"/>
    <property type="molecule type" value="Genomic_DNA"/>
</dbReference>
<dbReference type="NCBIfam" id="TIGR03082">
    <property type="entry name" value="Gneg_AbrB_dup"/>
    <property type="match status" value="2"/>
</dbReference>
<feature type="transmembrane region" description="Helical" evidence="1">
    <location>
        <begin position="178"/>
        <end position="199"/>
    </location>
</feature>
<keyword evidence="1" id="KW-0472">Membrane</keyword>
<dbReference type="InterPro" id="IPR017516">
    <property type="entry name" value="AbrB_dup"/>
</dbReference>
<proteinExistence type="predicted"/>
<dbReference type="Proteomes" id="UP000637578">
    <property type="component" value="Unassembled WGS sequence"/>
</dbReference>
<protein>
    <submittedName>
        <fullName evidence="2">AbrB family transcriptional regulator</fullName>
    </submittedName>
</protein>
<feature type="transmembrane region" description="Helical" evidence="1">
    <location>
        <begin position="59"/>
        <end position="79"/>
    </location>
</feature>
<reference evidence="2" key="1">
    <citation type="journal article" date="2014" name="Int. J. Syst. Evol. Microbiol.">
        <title>Complete genome sequence of Corynebacterium casei LMG S-19264T (=DSM 44701T), isolated from a smear-ripened cheese.</title>
        <authorList>
            <consortium name="US DOE Joint Genome Institute (JGI-PGF)"/>
            <person name="Walter F."/>
            <person name="Albersmeier A."/>
            <person name="Kalinowski J."/>
            <person name="Ruckert C."/>
        </authorList>
    </citation>
    <scope>NUCLEOTIDE SEQUENCE</scope>
    <source>
        <strain evidence="2">CGMCC 4.5737</strain>
    </source>
</reference>
<accession>A0A8J3CJR8</accession>
<comment type="caution">
    <text evidence="2">The sequence shown here is derived from an EMBL/GenBank/DDBJ whole genome shotgun (WGS) entry which is preliminary data.</text>
</comment>
<keyword evidence="1" id="KW-0812">Transmembrane</keyword>
<dbReference type="PIRSF" id="PIRSF038991">
    <property type="entry name" value="Protein_AbrB"/>
    <property type="match status" value="1"/>
</dbReference>
<organism evidence="2 3">
    <name type="scientific">Longimycelium tulufanense</name>
    <dbReference type="NCBI Taxonomy" id="907463"/>
    <lineage>
        <taxon>Bacteria</taxon>
        <taxon>Bacillati</taxon>
        <taxon>Actinomycetota</taxon>
        <taxon>Actinomycetes</taxon>
        <taxon>Pseudonocardiales</taxon>
        <taxon>Pseudonocardiaceae</taxon>
        <taxon>Longimycelium</taxon>
    </lineage>
</organism>
<evidence type="ECO:0000313" key="3">
    <source>
        <dbReference type="Proteomes" id="UP000637578"/>
    </source>
</evidence>
<sequence>MLVTTGVARIRSPRPVTEGKRARIRAKWRSSSLRTVSRWGLFAMICYLVGIGAKQLGVPAPYLVAAIVVGAVAALTNIVRRQFPRRSAHASHAAVGVLMGSYLDPDSLRSVAKSATPLLLATAATLVASVLIAVGLARTRRLSLPDAVLGTVPGGSAAIVASAGEVGADSRLVAFAQYLRVGLVALTAPAIAAMVQSSPGREVTTTSNLLHDLTHPVGSTNQVAGLLMLVGVSVLGVQCARRLKLPAATVLGPMVLAAIVQVTGTSDGFAPSGALRDLVFVGVGLEVGLRFTRAAVLHAAQVLPHLLVGILLLCLVSAGLAELLAVVTKMRFLDAYLATTPGGINAVLATAEETGSDVAVISTVQSVRLFAMALVAPSIIQRLLPRFDVAERIPIPVTRQPEKDTAPA</sequence>
<gene>
    <name evidence="2" type="ORF">GCM10012275_49590</name>
</gene>
<dbReference type="Pfam" id="PF05145">
    <property type="entry name" value="AbrB"/>
    <property type="match status" value="1"/>
</dbReference>